<comment type="similarity">
    <text evidence="1">Belongs to the serpin family.</text>
</comment>
<protein>
    <recommendedName>
        <fullName evidence="4">Serpin domain-containing protein</fullName>
    </recommendedName>
</protein>
<evidence type="ECO:0000256" key="2">
    <source>
        <dbReference type="ARBA" id="ARBA00022690"/>
    </source>
</evidence>
<keyword evidence="6" id="KW-1185">Reference proteome</keyword>
<evidence type="ECO:0000256" key="3">
    <source>
        <dbReference type="ARBA" id="ARBA00022900"/>
    </source>
</evidence>
<dbReference type="InterPro" id="IPR042178">
    <property type="entry name" value="Serpin_sf_1"/>
</dbReference>
<dbReference type="GO" id="GO:0004867">
    <property type="term" value="F:serine-type endopeptidase inhibitor activity"/>
    <property type="evidence" value="ECO:0007669"/>
    <property type="project" value="UniProtKB-KW"/>
</dbReference>
<accession>A0AAV0XJY4</accession>
<dbReference type="GO" id="GO:0005615">
    <property type="term" value="C:extracellular space"/>
    <property type="evidence" value="ECO:0007669"/>
    <property type="project" value="InterPro"/>
</dbReference>
<dbReference type="InterPro" id="IPR023796">
    <property type="entry name" value="Serpin_dom"/>
</dbReference>
<dbReference type="PANTHER" id="PTHR11461">
    <property type="entry name" value="SERINE PROTEASE INHIBITOR, SERPIN"/>
    <property type="match status" value="1"/>
</dbReference>
<evidence type="ECO:0000313" key="5">
    <source>
        <dbReference type="EMBL" id="CAI6368760.1"/>
    </source>
</evidence>
<keyword evidence="2" id="KW-0646">Protease inhibitor</keyword>
<evidence type="ECO:0000313" key="6">
    <source>
        <dbReference type="Proteomes" id="UP001160148"/>
    </source>
</evidence>
<feature type="domain" description="Serpin" evidence="4">
    <location>
        <begin position="4"/>
        <end position="116"/>
    </location>
</feature>
<proteinExistence type="inferred from homology"/>
<dbReference type="InterPro" id="IPR036186">
    <property type="entry name" value="Serpin_sf"/>
</dbReference>
<reference evidence="5 6" key="1">
    <citation type="submission" date="2023-01" db="EMBL/GenBank/DDBJ databases">
        <authorList>
            <person name="Whitehead M."/>
        </authorList>
    </citation>
    <scope>NUCLEOTIDE SEQUENCE [LARGE SCALE GENOMIC DNA]</scope>
</reference>
<evidence type="ECO:0000259" key="4">
    <source>
        <dbReference type="Pfam" id="PF00079"/>
    </source>
</evidence>
<evidence type="ECO:0000256" key="1">
    <source>
        <dbReference type="ARBA" id="ARBA00009500"/>
    </source>
</evidence>
<comment type="caution">
    <text evidence="5">The sequence shown here is derived from an EMBL/GenBank/DDBJ whole genome shotgun (WGS) entry which is preliminary data.</text>
</comment>
<sequence length="116" mass="12939">MSKYHVTVKLPRFKLEQSLQLKDTLSNLGCPTMFTPEANFSNVVEDGDLYVNKLVHKAYVDVNEKGTVAAAVTTTVFSYSLVLTPPKVEFHANHPFVMMILSRAGDVLFHGRLSKP</sequence>
<dbReference type="Pfam" id="PF00079">
    <property type="entry name" value="Serpin"/>
    <property type="match status" value="1"/>
</dbReference>
<dbReference type="PANTHER" id="PTHR11461:SF211">
    <property type="entry name" value="GH10112P-RELATED"/>
    <property type="match status" value="1"/>
</dbReference>
<dbReference type="Gene3D" id="3.30.497.10">
    <property type="entry name" value="Antithrombin, subunit I, domain 2"/>
    <property type="match status" value="1"/>
</dbReference>
<dbReference type="Proteomes" id="UP001160148">
    <property type="component" value="Unassembled WGS sequence"/>
</dbReference>
<keyword evidence="3" id="KW-0722">Serine protease inhibitor</keyword>
<gene>
    <name evidence="5" type="ORF">MEUPH1_LOCUS23084</name>
</gene>
<dbReference type="EMBL" id="CARXXK010000005">
    <property type="protein sequence ID" value="CAI6368760.1"/>
    <property type="molecule type" value="Genomic_DNA"/>
</dbReference>
<dbReference type="SUPFAM" id="SSF56574">
    <property type="entry name" value="Serpins"/>
    <property type="match status" value="1"/>
</dbReference>
<dbReference type="AlphaFoldDB" id="A0AAV0XJY4"/>
<dbReference type="InterPro" id="IPR023795">
    <property type="entry name" value="Serpin_CS"/>
</dbReference>
<dbReference type="PROSITE" id="PS00284">
    <property type="entry name" value="SERPIN"/>
    <property type="match status" value="1"/>
</dbReference>
<name>A0AAV0XJY4_9HEMI</name>
<dbReference type="InterPro" id="IPR000215">
    <property type="entry name" value="Serpin_fam"/>
</dbReference>
<organism evidence="5 6">
    <name type="scientific">Macrosiphum euphorbiae</name>
    <name type="common">potato aphid</name>
    <dbReference type="NCBI Taxonomy" id="13131"/>
    <lineage>
        <taxon>Eukaryota</taxon>
        <taxon>Metazoa</taxon>
        <taxon>Ecdysozoa</taxon>
        <taxon>Arthropoda</taxon>
        <taxon>Hexapoda</taxon>
        <taxon>Insecta</taxon>
        <taxon>Pterygota</taxon>
        <taxon>Neoptera</taxon>
        <taxon>Paraneoptera</taxon>
        <taxon>Hemiptera</taxon>
        <taxon>Sternorrhyncha</taxon>
        <taxon>Aphidomorpha</taxon>
        <taxon>Aphidoidea</taxon>
        <taxon>Aphididae</taxon>
        <taxon>Macrosiphini</taxon>
        <taxon>Macrosiphum</taxon>
    </lineage>
</organism>